<feature type="compositionally biased region" description="Pro residues" evidence="2">
    <location>
        <begin position="56"/>
        <end position="73"/>
    </location>
</feature>
<name>A0ABM1JSU9_GEKJA</name>
<feature type="compositionally biased region" description="Polar residues" evidence="2">
    <location>
        <begin position="820"/>
        <end position="829"/>
    </location>
</feature>
<evidence type="ECO:0000313" key="4">
    <source>
        <dbReference type="Proteomes" id="UP000694871"/>
    </source>
</evidence>
<feature type="compositionally biased region" description="Polar residues" evidence="2">
    <location>
        <begin position="958"/>
        <end position="972"/>
    </location>
</feature>
<feature type="region of interest" description="Disordered" evidence="2">
    <location>
        <begin position="691"/>
        <end position="724"/>
    </location>
</feature>
<feature type="region of interest" description="Disordered" evidence="2">
    <location>
        <begin position="913"/>
        <end position="972"/>
    </location>
</feature>
<organism evidence="4 5">
    <name type="scientific">Gekko japonicus</name>
    <name type="common">Schlegel's Japanese gecko</name>
    <dbReference type="NCBI Taxonomy" id="146911"/>
    <lineage>
        <taxon>Eukaryota</taxon>
        <taxon>Metazoa</taxon>
        <taxon>Chordata</taxon>
        <taxon>Craniata</taxon>
        <taxon>Vertebrata</taxon>
        <taxon>Euteleostomi</taxon>
        <taxon>Lepidosauria</taxon>
        <taxon>Squamata</taxon>
        <taxon>Bifurcata</taxon>
        <taxon>Gekkota</taxon>
        <taxon>Gekkonidae</taxon>
        <taxon>Gekkoninae</taxon>
        <taxon>Gekko</taxon>
    </lineage>
</organism>
<dbReference type="GeneID" id="107108591"/>
<dbReference type="InterPro" id="IPR015425">
    <property type="entry name" value="FH2_Formin"/>
</dbReference>
<gene>
    <name evidence="5" type="primary">FHDC1</name>
</gene>
<dbReference type="SUPFAM" id="SSF101447">
    <property type="entry name" value="Formin homology 2 domain (FH2 domain)"/>
    <property type="match status" value="1"/>
</dbReference>
<evidence type="ECO:0000259" key="3">
    <source>
        <dbReference type="PROSITE" id="PS51444"/>
    </source>
</evidence>
<protein>
    <submittedName>
        <fullName evidence="5">FH2 domain-containing protein 1</fullName>
    </submittedName>
</protein>
<feature type="compositionally biased region" description="Low complexity" evidence="2">
    <location>
        <begin position="707"/>
        <end position="719"/>
    </location>
</feature>
<proteinExistence type="predicted"/>
<dbReference type="Proteomes" id="UP000694871">
    <property type="component" value="Unplaced"/>
</dbReference>
<feature type="compositionally biased region" description="Basic and acidic residues" evidence="2">
    <location>
        <begin position="785"/>
        <end position="819"/>
    </location>
</feature>
<evidence type="ECO:0000256" key="2">
    <source>
        <dbReference type="SAM" id="MobiDB-lite"/>
    </source>
</evidence>
<dbReference type="PROSITE" id="PS51444">
    <property type="entry name" value="FH2"/>
    <property type="match status" value="1"/>
</dbReference>
<keyword evidence="4" id="KW-1185">Reference proteome</keyword>
<feature type="region of interest" description="Disordered" evidence="2">
    <location>
        <begin position="21"/>
        <end position="85"/>
    </location>
</feature>
<sequence>MHVMNCVSLVNDKENGAISVEAGLMIGDTTEPQEPQPPPPPPLPPPPCQSTEAAGVPPPPPPPPPVLSRPPLPQIVNGHGHQSKKKRIRNFFWKTIPEEQVRGKTNIWTIGAKQSYQIDTKTIEEFFGQHEETARLDARRRSSRRSFRDAKQEINILDAKRSMNIGIFLKQFKKSIGSIIEDLNSGRSDLYSSETLCELLKLLPETEEVKKLKDFSGDVSQLCQADSFMYLLIQVPNYSLRIEAMMLKKEFSPSCTSLQKNMTIIRRATKELMSCEELHSILHLVLQAGNIMNAGGCAGNAVGFKLASLLKLADTKANRPGMNLLHFVALEAQKKDKVLLTFSEKLQHVQEAARIPIDNLEAELNSLSSKIKSLKENIRKDSELFRQMEGFFQFAVKEVKELEQWKRDLLKEANALMDFLCEDKQTVKLEECFQIFRDFCLRFNKAVKENKEREAHELQQRQRLKERGDKRLSWVVGELGAFGRSSSESDVGTLTRRGLEDFLPFLQQRPQSPSYRNASIRRSRHSLGITAERELLAFLEVSKDEEPNKSNSLPRAQARPSVAWTESEESEEHRLTNSHLHRASEEGTDCSFFWSSPPQPGLIEDVEELDTANEQESVDSDKYRFNVPCMEATGTAPWDLSVEEHELVTGLLKFDLHGANTTEDPSTVHFEIGGTDLKTGIAGDTVSPCRTSRETVYKAEDEAPELSSDSPNSTDSSVSGNKVHGPSFCISDTTDCSLTLDLSEGNGGKLSGNKMKKEDGAMALFMNDLQTGGRSLLGVNSSFPVDKEDSTSKLGLPKERHVKSKDASGPKRNSLKDKSPNSTKSSSGPPNHPRPVRTLNASENANMRKVVPISRSTKAPSPTCTKKPEAKPAPRETTVTETRPLRRNSVRGVAETVPKPLYRQSISVEEPKFQRGTSYSSSGHFEREQLQHKGSFKKPSSKPVRYVPKPKNDETKICRSSTKPQQSPVDTNKSTAVIVPKTPTPIPSFARNTVASSSRCAKVELPASSRAPTLTRSLSQRLPRMRIATTTDEFNPRENSGSPLKRANSARMIKRSTDTVDHLSVKMESMLREQTDLEKSASLKFKEGSQTTIGKLLNHF</sequence>
<dbReference type="Gene3D" id="1.20.58.2220">
    <property type="entry name" value="Formin, FH2 domain"/>
    <property type="match status" value="1"/>
</dbReference>
<accession>A0ABM1JSU9</accession>
<reference evidence="5" key="1">
    <citation type="submission" date="2025-08" db="UniProtKB">
        <authorList>
            <consortium name="RefSeq"/>
        </authorList>
    </citation>
    <scope>IDENTIFICATION</scope>
</reference>
<dbReference type="InterPro" id="IPR042201">
    <property type="entry name" value="FH2_Formin_sf"/>
</dbReference>
<dbReference type="PANTHER" id="PTHR46345">
    <property type="entry name" value="INVERTED FORMIN-2"/>
    <property type="match status" value="1"/>
</dbReference>
<keyword evidence="1" id="KW-0175">Coiled coil</keyword>
<feature type="region of interest" description="Disordered" evidence="2">
    <location>
        <begin position="544"/>
        <end position="581"/>
    </location>
</feature>
<dbReference type="SMART" id="SM00498">
    <property type="entry name" value="FH2"/>
    <property type="match status" value="1"/>
</dbReference>
<evidence type="ECO:0000256" key="1">
    <source>
        <dbReference type="SAM" id="Coils"/>
    </source>
</evidence>
<dbReference type="PANTHER" id="PTHR46345:SF11">
    <property type="entry name" value="FORMIN-J-LIKE"/>
    <property type="match status" value="1"/>
</dbReference>
<feature type="region of interest" description="Disordered" evidence="2">
    <location>
        <begin position="780"/>
        <end position="891"/>
    </location>
</feature>
<dbReference type="RefSeq" id="XP_015264536.1">
    <property type="nucleotide sequence ID" value="XM_015409050.1"/>
</dbReference>
<feature type="compositionally biased region" description="Pro residues" evidence="2">
    <location>
        <begin position="34"/>
        <end position="48"/>
    </location>
</feature>
<feature type="domain" description="FH2" evidence="3">
    <location>
        <begin position="78"/>
        <end position="469"/>
    </location>
</feature>
<feature type="compositionally biased region" description="Polar residues" evidence="2">
    <location>
        <begin position="854"/>
        <end position="864"/>
    </location>
</feature>
<dbReference type="Pfam" id="PF02181">
    <property type="entry name" value="FH2"/>
    <property type="match status" value="1"/>
</dbReference>
<feature type="coiled-coil region" evidence="1">
    <location>
        <begin position="357"/>
        <end position="384"/>
    </location>
</feature>
<feature type="compositionally biased region" description="Basic and acidic residues" evidence="2">
    <location>
        <begin position="691"/>
        <end position="701"/>
    </location>
</feature>
<evidence type="ECO:0000313" key="5">
    <source>
        <dbReference type="RefSeq" id="XP_015264536.1"/>
    </source>
</evidence>